<protein>
    <submittedName>
        <fullName evidence="1">Uncharacterized protein</fullName>
    </submittedName>
</protein>
<comment type="caution">
    <text evidence="1">The sequence shown here is derived from an EMBL/GenBank/DDBJ whole genome shotgun (WGS) entry which is preliminary data.</text>
</comment>
<name>A0A232FDA3_9HYME</name>
<gene>
    <name evidence="1" type="ORF">TSAR_003345</name>
</gene>
<reference evidence="1 2" key="1">
    <citation type="journal article" date="2017" name="Curr. Biol.">
        <title>The Evolution of Venom by Co-option of Single-Copy Genes.</title>
        <authorList>
            <person name="Martinson E.O."/>
            <person name="Mrinalini"/>
            <person name="Kelkar Y.D."/>
            <person name="Chang C.H."/>
            <person name="Werren J.H."/>
        </authorList>
    </citation>
    <scope>NUCLEOTIDE SEQUENCE [LARGE SCALE GENOMIC DNA]</scope>
    <source>
        <strain evidence="1 2">Alberta</strain>
        <tissue evidence="1">Whole body</tissue>
    </source>
</reference>
<organism evidence="1 2">
    <name type="scientific">Trichomalopsis sarcophagae</name>
    <dbReference type="NCBI Taxonomy" id="543379"/>
    <lineage>
        <taxon>Eukaryota</taxon>
        <taxon>Metazoa</taxon>
        <taxon>Ecdysozoa</taxon>
        <taxon>Arthropoda</taxon>
        <taxon>Hexapoda</taxon>
        <taxon>Insecta</taxon>
        <taxon>Pterygota</taxon>
        <taxon>Neoptera</taxon>
        <taxon>Endopterygota</taxon>
        <taxon>Hymenoptera</taxon>
        <taxon>Apocrita</taxon>
        <taxon>Proctotrupomorpha</taxon>
        <taxon>Chalcidoidea</taxon>
        <taxon>Pteromalidae</taxon>
        <taxon>Pteromalinae</taxon>
        <taxon>Trichomalopsis</taxon>
    </lineage>
</organism>
<proteinExistence type="predicted"/>
<keyword evidence="2" id="KW-1185">Reference proteome</keyword>
<dbReference type="Proteomes" id="UP000215335">
    <property type="component" value="Unassembled WGS sequence"/>
</dbReference>
<sequence length="89" mass="9931">MGLMEILRGHLHDGNALGAHSHVCLQGRESQHTYPIRRTGSARTRSLLSDSSTSKILRIRASGCCEISRYTCLEPYCSRIKKSACVEIR</sequence>
<dbReference type="EMBL" id="NNAY01000432">
    <property type="protein sequence ID" value="OXU28428.1"/>
    <property type="molecule type" value="Genomic_DNA"/>
</dbReference>
<evidence type="ECO:0000313" key="2">
    <source>
        <dbReference type="Proteomes" id="UP000215335"/>
    </source>
</evidence>
<dbReference type="AlphaFoldDB" id="A0A232FDA3"/>
<accession>A0A232FDA3</accession>
<evidence type="ECO:0000313" key="1">
    <source>
        <dbReference type="EMBL" id="OXU28428.1"/>
    </source>
</evidence>